<dbReference type="VEuPathDB" id="FungiDB:GGTG_07189"/>
<organism evidence="1">
    <name type="scientific">Gaeumannomyces tritici (strain R3-111a-1)</name>
    <name type="common">Wheat and barley take-all root rot fungus</name>
    <name type="synonym">Gaeumannomyces graminis var. tritici</name>
    <dbReference type="NCBI Taxonomy" id="644352"/>
    <lineage>
        <taxon>Eukaryota</taxon>
        <taxon>Fungi</taxon>
        <taxon>Dikarya</taxon>
        <taxon>Ascomycota</taxon>
        <taxon>Pezizomycotina</taxon>
        <taxon>Sordariomycetes</taxon>
        <taxon>Sordariomycetidae</taxon>
        <taxon>Magnaporthales</taxon>
        <taxon>Magnaporthaceae</taxon>
        <taxon>Gaeumannomyces</taxon>
    </lineage>
</organism>
<evidence type="ECO:0000313" key="2">
    <source>
        <dbReference type="EnsemblFungi" id="EJT77277"/>
    </source>
</evidence>
<dbReference type="AlphaFoldDB" id="J3P0Z3"/>
<dbReference type="HOGENOM" id="CLU_062260_1_0_1"/>
<dbReference type="eggNOG" id="ENOG502S6HE">
    <property type="taxonomic scope" value="Eukaryota"/>
</dbReference>
<protein>
    <submittedName>
        <fullName evidence="1 2">Uncharacterized protein</fullName>
    </submittedName>
</protein>
<reference evidence="1" key="3">
    <citation type="submission" date="2010-09" db="EMBL/GenBank/DDBJ databases">
        <title>Annotation of Gaeumannomyces graminis var. tritici R3-111a-1.</title>
        <authorList>
            <consortium name="The Broad Institute Genome Sequencing Platform"/>
            <person name="Ma L.-J."/>
            <person name="Dead R."/>
            <person name="Young S.K."/>
            <person name="Zeng Q."/>
            <person name="Gargeya S."/>
            <person name="Fitzgerald M."/>
            <person name="Haas B."/>
            <person name="Abouelleil A."/>
            <person name="Alvarado L."/>
            <person name="Arachchi H.M."/>
            <person name="Berlin A."/>
            <person name="Brown A."/>
            <person name="Chapman S.B."/>
            <person name="Chen Z."/>
            <person name="Dunbar C."/>
            <person name="Freedman E."/>
            <person name="Gearin G."/>
            <person name="Gellesch M."/>
            <person name="Goldberg J."/>
            <person name="Griggs A."/>
            <person name="Gujja S."/>
            <person name="Heiman D."/>
            <person name="Howarth C."/>
            <person name="Larson L."/>
            <person name="Lui A."/>
            <person name="MacDonald P.J.P."/>
            <person name="Mehta T."/>
            <person name="Montmayeur A."/>
            <person name="Murphy C."/>
            <person name="Neiman D."/>
            <person name="Pearson M."/>
            <person name="Priest M."/>
            <person name="Roberts A."/>
            <person name="Saif S."/>
            <person name="Shea T."/>
            <person name="Shenoy N."/>
            <person name="Sisk P."/>
            <person name="Stolte C."/>
            <person name="Sykes S."/>
            <person name="Yandava C."/>
            <person name="Wortman J."/>
            <person name="Nusbaum C."/>
            <person name="Birren B."/>
        </authorList>
    </citation>
    <scope>NUCLEOTIDE SEQUENCE</scope>
    <source>
        <strain evidence="1">R3-111a-1</strain>
    </source>
</reference>
<gene>
    <name evidence="2" type="primary">20347647</name>
    <name evidence="1" type="ORF">GGTG_07189</name>
</gene>
<reference evidence="2" key="4">
    <citation type="journal article" date="2015" name="G3 (Bethesda)">
        <title>Genome sequences of three phytopathogenic species of the Magnaporthaceae family of fungi.</title>
        <authorList>
            <person name="Okagaki L.H."/>
            <person name="Nunes C.C."/>
            <person name="Sailsbery J."/>
            <person name="Clay B."/>
            <person name="Brown D."/>
            <person name="John T."/>
            <person name="Oh Y."/>
            <person name="Young N."/>
            <person name="Fitzgerald M."/>
            <person name="Haas B.J."/>
            <person name="Zeng Q."/>
            <person name="Young S."/>
            <person name="Adiconis X."/>
            <person name="Fan L."/>
            <person name="Levin J.Z."/>
            <person name="Mitchell T.K."/>
            <person name="Okubara P.A."/>
            <person name="Farman M.L."/>
            <person name="Kohn L.M."/>
            <person name="Birren B."/>
            <person name="Ma L.-J."/>
            <person name="Dean R.A."/>
        </authorList>
    </citation>
    <scope>NUCLEOTIDE SEQUENCE</scope>
    <source>
        <strain evidence="2">R3-111a-1</strain>
    </source>
</reference>
<dbReference type="GeneID" id="20347647"/>
<dbReference type="STRING" id="644352.J3P0Z3"/>
<dbReference type="EnsemblFungi" id="EJT77277">
    <property type="protein sequence ID" value="EJT77277"/>
    <property type="gene ID" value="GGTG_07189"/>
</dbReference>
<reference evidence="2" key="5">
    <citation type="submission" date="2018-04" db="UniProtKB">
        <authorList>
            <consortium name="EnsemblFungi"/>
        </authorList>
    </citation>
    <scope>IDENTIFICATION</scope>
    <source>
        <strain evidence="2">R3-111a-1</strain>
    </source>
</reference>
<evidence type="ECO:0000313" key="1">
    <source>
        <dbReference type="EMBL" id="EJT77277.1"/>
    </source>
</evidence>
<keyword evidence="3" id="KW-1185">Reference proteome</keyword>
<dbReference type="EMBL" id="GL385397">
    <property type="protein sequence ID" value="EJT77277.1"/>
    <property type="molecule type" value="Genomic_DNA"/>
</dbReference>
<reference evidence="1" key="2">
    <citation type="submission" date="2010-07" db="EMBL/GenBank/DDBJ databases">
        <authorList>
            <consortium name="The Broad Institute Genome Sequencing Platform"/>
            <consortium name="Broad Institute Genome Sequencing Center for Infectious Disease"/>
            <person name="Ma L.-J."/>
            <person name="Dead R."/>
            <person name="Young S."/>
            <person name="Zeng Q."/>
            <person name="Koehrsen M."/>
            <person name="Alvarado L."/>
            <person name="Berlin A."/>
            <person name="Chapman S.B."/>
            <person name="Chen Z."/>
            <person name="Freedman E."/>
            <person name="Gellesch M."/>
            <person name="Goldberg J."/>
            <person name="Griggs A."/>
            <person name="Gujja S."/>
            <person name="Heilman E.R."/>
            <person name="Heiman D."/>
            <person name="Hepburn T."/>
            <person name="Howarth C."/>
            <person name="Jen D."/>
            <person name="Larson L."/>
            <person name="Mehta T."/>
            <person name="Neiman D."/>
            <person name="Pearson M."/>
            <person name="Roberts A."/>
            <person name="Saif S."/>
            <person name="Shea T."/>
            <person name="Shenoy N."/>
            <person name="Sisk P."/>
            <person name="Stolte C."/>
            <person name="Sykes S."/>
            <person name="Walk T."/>
            <person name="White J."/>
            <person name="Yandava C."/>
            <person name="Haas B."/>
            <person name="Nusbaum C."/>
            <person name="Birren B."/>
        </authorList>
    </citation>
    <scope>NUCLEOTIDE SEQUENCE</scope>
    <source>
        <strain evidence="1">R3-111a-1</strain>
    </source>
</reference>
<dbReference type="OrthoDB" id="3223416at2759"/>
<reference evidence="3" key="1">
    <citation type="submission" date="2010-07" db="EMBL/GenBank/DDBJ databases">
        <title>The genome sequence of Gaeumannomyces graminis var. tritici strain R3-111a-1.</title>
        <authorList>
            <consortium name="The Broad Institute Genome Sequencing Platform"/>
            <person name="Ma L.-J."/>
            <person name="Dead R."/>
            <person name="Young S."/>
            <person name="Zeng Q."/>
            <person name="Koehrsen M."/>
            <person name="Alvarado L."/>
            <person name="Berlin A."/>
            <person name="Chapman S.B."/>
            <person name="Chen Z."/>
            <person name="Freedman E."/>
            <person name="Gellesch M."/>
            <person name="Goldberg J."/>
            <person name="Griggs A."/>
            <person name="Gujja S."/>
            <person name="Heilman E.R."/>
            <person name="Heiman D."/>
            <person name="Hepburn T."/>
            <person name="Howarth C."/>
            <person name="Jen D."/>
            <person name="Larson L."/>
            <person name="Mehta T."/>
            <person name="Neiman D."/>
            <person name="Pearson M."/>
            <person name="Roberts A."/>
            <person name="Saif S."/>
            <person name="Shea T."/>
            <person name="Shenoy N."/>
            <person name="Sisk P."/>
            <person name="Stolte C."/>
            <person name="Sykes S."/>
            <person name="Walk T."/>
            <person name="White J."/>
            <person name="Yandava C."/>
            <person name="Haas B."/>
            <person name="Nusbaum C."/>
            <person name="Birren B."/>
        </authorList>
    </citation>
    <scope>NUCLEOTIDE SEQUENCE [LARGE SCALE GENOMIC DNA]</scope>
    <source>
        <strain evidence="3">R3-111a-1</strain>
    </source>
</reference>
<sequence>MPGNLAGGSNPTPPPPLNITAISAASNASTLECWQFGPLPAASAPGVSGAAALLLLGGAASSVSYTVLPDAPRLQLVVFLWGLARITLPSSSADGNDTAASFDVRGGRNGIIVAADTRDVSGLGHTTDYPGDEPTVVLQMPIAAGRLGFGRYSVLHEGPCTEEMSGL</sequence>
<dbReference type="RefSeq" id="XP_009223277.1">
    <property type="nucleotide sequence ID" value="XM_009225013.1"/>
</dbReference>
<proteinExistence type="predicted"/>
<evidence type="ECO:0000313" key="3">
    <source>
        <dbReference type="Proteomes" id="UP000006039"/>
    </source>
</evidence>
<dbReference type="Proteomes" id="UP000006039">
    <property type="component" value="Unassembled WGS sequence"/>
</dbReference>
<accession>J3P0Z3</accession>
<name>J3P0Z3_GAET3</name>